<evidence type="ECO:0000313" key="1">
    <source>
        <dbReference type="EMBL" id="GFZ08833.1"/>
    </source>
</evidence>
<dbReference type="AlphaFoldDB" id="A0A7J0GDF8"/>
<sequence length="89" mass="9751">MSEPLLLWEAIRVVFAGVYSRFPIDDTNCGVVYNVKDGKKSKINTYGGKAVVGGTYWKLLAAGPNCKTRMVRTAARAISEKRLSDGQVI</sequence>
<proteinExistence type="predicted"/>
<reference evidence="1 2" key="1">
    <citation type="submission" date="2019-07" db="EMBL/GenBank/DDBJ databases">
        <title>De Novo Assembly of kiwifruit Actinidia rufa.</title>
        <authorList>
            <person name="Sugita-Konishi S."/>
            <person name="Sato K."/>
            <person name="Mori E."/>
            <person name="Abe Y."/>
            <person name="Kisaki G."/>
            <person name="Hamano K."/>
            <person name="Suezawa K."/>
            <person name="Otani M."/>
            <person name="Fukuda T."/>
            <person name="Manabe T."/>
            <person name="Gomi K."/>
            <person name="Tabuchi M."/>
            <person name="Akimitsu K."/>
            <person name="Kataoka I."/>
        </authorList>
    </citation>
    <scope>NUCLEOTIDE SEQUENCE [LARGE SCALE GENOMIC DNA]</scope>
    <source>
        <strain evidence="2">cv. Fuchu</strain>
    </source>
</reference>
<dbReference type="EMBL" id="BJWL01000020">
    <property type="protein sequence ID" value="GFZ08833.1"/>
    <property type="molecule type" value="Genomic_DNA"/>
</dbReference>
<gene>
    <name evidence="1" type="ORF">Acr_20g0006410</name>
</gene>
<keyword evidence="2" id="KW-1185">Reference proteome</keyword>
<evidence type="ECO:0000313" key="2">
    <source>
        <dbReference type="Proteomes" id="UP000585474"/>
    </source>
</evidence>
<dbReference type="Proteomes" id="UP000585474">
    <property type="component" value="Unassembled WGS sequence"/>
</dbReference>
<organism evidence="1 2">
    <name type="scientific">Actinidia rufa</name>
    <dbReference type="NCBI Taxonomy" id="165716"/>
    <lineage>
        <taxon>Eukaryota</taxon>
        <taxon>Viridiplantae</taxon>
        <taxon>Streptophyta</taxon>
        <taxon>Embryophyta</taxon>
        <taxon>Tracheophyta</taxon>
        <taxon>Spermatophyta</taxon>
        <taxon>Magnoliopsida</taxon>
        <taxon>eudicotyledons</taxon>
        <taxon>Gunneridae</taxon>
        <taxon>Pentapetalae</taxon>
        <taxon>asterids</taxon>
        <taxon>Ericales</taxon>
        <taxon>Actinidiaceae</taxon>
        <taxon>Actinidia</taxon>
    </lineage>
</organism>
<protein>
    <submittedName>
        <fullName evidence="1">Uncharacterized protein</fullName>
    </submittedName>
</protein>
<comment type="caution">
    <text evidence="1">The sequence shown here is derived from an EMBL/GenBank/DDBJ whole genome shotgun (WGS) entry which is preliminary data.</text>
</comment>
<accession>A0A7J0GDF8</accession>
<name>A0A7J0GDF8_9ERIC</name>